<feature type="domain" description="AB hydrolase-1" evidence="1">
    <location>
        <begin position="64"/>
        <end position="294"/>
    </location>
</feature>
<evidence type="ECO:0000313" key="3">
    <source>
        <dbReference type="Proteomes" id="UP000005297"/>
    </source>
</evidence>
<accession>Q0EW67</accession>
<dbReference type="AlphaFoldDB" id="Q0EW67"/>
<evidence type="ECO:0000259" key="1">
    <source>
        <dbReference type="Pfam" id="PF12697"/>
    </source>
</evidence>
<dbReference type="eggNOG" id="COG1075">
    <property type="taxonomic scope" value="Bacteria"/>
</dbReference>
<gene>
    <name evidence="2" type="ORF">SPV1_09729</name>
</gene>
<dbReference type="PANTHER" id="PTHR37946">
    <property type="entry name" value="SLL1969 PROTEIN"/>
    <property type="match status" value="1"/>
</dbReference>
<organism evidence="2 3">
    <name type="scientific">Mariprofundus ferrooxydans PV-1</name>
    <dbReference type="NCBI Taxonomy" id="314345"/>
    <lineage>
        <taxon>Bacteria</taxon>
        <taxon>Pseudomonadati</taxon>
        <taxon>Pseudomonadota</taxon>
        <taxon>Candidatius Mariprofundia</taxon>
        <taxon>Mariprofundales</taxon>
        <taxon>Mariprofundaceae</taxon>
        <taxon>Mariprofundus</taxon>
    </lineage>
</organism>
<evidence type="ECO:0000313" key="2">
    <source>
        <dbReference type="EMBL" id="EAU53488.1"/>
    </source>
</evidence>
<keyword evidence="3" id="KW-1185">Reference proteome</keyword>
<dbReference type="SUPFAM" id="SSF53474">
    <property type="entry name" value="alpha/beta-Hydrolases"/>
    <property type="match status" value="1"/>
</dbReference>
<name>Q0EW67_9PROT</name>
<dbReference type="InterPro" id="IPR000073">
    <property type="entry name" value="AB_hydrolase_1"/>
</dbReference>
<dbReference type="PROSITE" id="PS51257">
    <property type="entry name" value="PROKAR_LIPOPROTEIN"/>
    <property type="match status" value="1"/>
</dbReference>
<dbReference type="InParanoid" id="Q0EW67"/>
<dbReference type="PANTHER" id="PTHR37946:SF1">
    <property type="entry name" value="SLL1969 PROTEIN"/>
    <property type="match status" value="1"/>
</dbReference>
<dbReference type="ESTHER" id="9prot-q0ew67">
    <property type="family name" value="6_AlphaBeta_hydrolase"/>
</dbReference>
<dbReference type="InterPro" id="IPR029058">
    <property type="entry name" value="AB_hydrolase_fold"/>
</dbReference>
<dbReference type="HOGENOM" id="CLU_701705_0_0_0"/>
<comment type="caution">
    <text evidence="2">The sequence shown here is derived from an EMBL/GenBank/DDBJ whole genome shotgun (WGS) entry which is preliminary data.</text>
</comment>
<dbReference type="Gene3D" id="3.40.50.1820">
    <property type="entry name" value="alpha/beta hydrolase"/>
    <property type="match status" value="1"/>
</dbReference>
<proteinExistence type="predicted"/>
<protein>
    <recommendedName>
        <fullName evidence="1">AB hydrolase-1 domain-containing protein</fullName>
    </recommendedName>
</protein>
<dbReference type="EMBL" id="AATS01000022">
    <property type="protein sequence ID" value="EAU53488.1"/>
    <property type="molecule type" value="Genomic_DNA"/>
</dbReference>
<sequence>MCRSIGKHAGMMKRLIRPVSLLALVLLLASCAGKSSEQVARNLWQGWEESDLLMQPDYPDAVPVLLVHGWNGDEFTWPNAKRLLAMEKRLGRDIYYFNYRTGALPNRYPPLEAMEEHLERYLKSFPGQVDIVAHSMGGLLVRQYLSHHAGNNVRRLLLLSVPHFGTSAASLLSELASVTATGNVQAQEIQPGSDFLWHLNSLDGSELDGIQVLNAYAISKHTLRGDLVVDPVSAWLPWAPNVVVTGDHSTLPRELDRLPFIYNFLQEGAIPAELASEPAQRNLWVRVNGHDHVPLNFTPSSVKRRPGRDKHWESKGTSLCCGLRSSMYDEGATTVIAEDVHAGESLRLIDRRQTPAGVIQVDVPDELDQPVTLIERNLAGQSLAAPVEAATDE</sequence>
<reference evidence="2 3" key="1">
    <citation type="submission" date="2006-09" db="EMBL/GenBank/DDBJ databases">
        <authorList>
            <person name="Emerson D."/>
            <person name="Ferriera S."/>
            <person name="Johnson J."/>
            <person name="Kravitz S."/>
            <person name="Halpern A."/>
            <person name="Remington K."/>
            <person name="Beeson K."/>
            <person name="Tran B."/>
            <person name="Rogers Y.-H."/>
            <person name="Friedman R."/>
            <person name="Venter J.C."/>
        </authorList>
    </citation>
    <scope>NUCLEOTIDE SEQUENCE [LARGE SCALE GENOMIC DNA]</scope>
    <source>
        <strain evidence="2 3">PV-1</strain>
    </source>
</reference>
<dbReference type="Pfam" id="PF12697">
    <property type="entry name" value="Abhydrolase_6"/>
    <property type="match status" value="1"/>
</dbReference>
<dbReference type="Proteomes" id="UP000005297">
    <property type="component" value="Unassembled WGS sequence"/>
</dbReference>